<reference evidence="1 2" key="1">
    <citation type="journal article" date="2018" name="Front. Microbiol.">
        <title>Genome Sequencing of Streptomyces atratus SCSIOZH16 and Activation Production of Nocardamine via Metabolic Engineering.</title>
        <authorList>
            <person name="Li Y."/>
            <person name="Zhang C."/>
            <person name="Liu C."/>
            <person name="Ju J."/>
            <person name="Ma J."/>
        </authorList>
    </citation>
    <scope>NUCLEOTIDE SEQUENCE [LARGE SCALE GENOMIC DNA]</scope>
    <source>
        <strain evidence="1 2">SCSIO_ZH16</strain>
    </source>
</reference>
<accession>A0A2Z5JCR3</accession>
<gene>
    <name evidence="1" type="ORF">C5746_15570</name>
</gene>
<dbReference type="AlphaFoldDB" id="A0A2Z5JCR3"/>
<evidence type="ECO:0000313" key="1">
    <source>
        <dbReference type="EMBL" id="AXE78121.1"/>
    </source>
</evidence>
<sequence>MVLNALRYSTRSLTEAASEGRRPRPQRVRRCVDVYCFPRHNRDRGVSRDSALAERRARQRLRAQAGSIRRLVNTPTGELAREAADMVDVPPPNHRHSSIWLA</sequence>
<organism evidence="1 2">
    <name type="scientific">Streptomyces atratus</name>
    <dbReference type="NCBI Taxonomy" id="1893"/>
    <lineage>
        <taxon>Bacteria</taxon>
        <taxon>Bacillati</taxon>
        <taxon>Actinomycetota</taxon>
        <taxon>Actinomycetes</taxon>
        <taxon>Kitasatosporales</taxon>
        <taxon>Streptomycetaceae</taxon>
        <taxon>Streptomyces</taxon>
    </lineage>
</organism>
<evidence type="ECO:0000313" key="2">
    <source>
        <dbReference type="Proteomes" id="UP000252698"/>
    </source>
</evidence>
<proteinExistence type="predicted"/>
<dbReference type="Proteomes" id="UP000252698">
    <property type="component" value="Chromosome"/>
</dbReference>
<protein>
    <submittedName>
        <fullName evidence="1">Uncharacterized protein</fullName>
    </submittedName>
</protein>
<dbReference type="EMBL" id="CP027306">
    <property type="protein sequence ID" value="AXE78121.1"/>
    <property type="molecule type" value="Genomic_DNA"/>
</dbReference>
<dbReference type="KEGG" id="sata:C5746_15570"/>
<name>A0A2Z5JCR3_STRAR</name>